<keyword evidence="4" id="KW-1003">Cell membrane</keyword>
<dbReference type="PROSITE" id="PS00211">
    <property type="entry name" value="ABC_TRANSPORTER_1"/>
    <property type="match status" value="1"/>
</dbReference>
<protein>
    <submittedName>
        <fullName evidence="9">Arginine ABC transporter ATP-binding protein</fullName>
    </submittedName>
</protein>
<evidence type="ECO:0000259" key="8">
    <source>
        <dbReference type="PROSITE" id="PS50893"/>
    </source>
</evidence>
<dbReference type="InterPro" id="IPR030679">
    <property type="entry name" value="ABC_ATPase_HisP-typ"/>
</dbReference>
<keyword evidence="5" id="KW-0547">Nucleotide-binding</keyword>
<proteinExistence type="inferred from homology"/>
<dbReference type="AlphaFoldDB" id="A0A650ELV4"/>
<comment type="similarity">
    <text evidence="2">Belongs to the ABC transporter superfamily.</text>
</comment>
<evidence type="ECO:0000256" key="7">
    <source>
        <dbReference type="ARBA" id="ARBA00023136"/>
    </source>
</evidence>
<evidence type="ECO:0000256" key="2">
    <source>
        <dbReference type="ARBA" id="ARBA00005417"/>
    </source>
</evidence>
<evidence type="ECO:0000256" key="6">
    <source>
        <dbReference type="ARBA" id="ARBA00022840"/>
    </source>
</evidence>
<dbReference type="CDD" id="cd03262">
    <property type="entry name" value="ABC_HisP_GlnQ"/>
    <property type="match status" value="1"/>
</dbReference>
<organism evidence="9">
    <name type="scientific">uncultured Helicobacter sp</name>
    <dbReference type="NCBI Taxonomy" id="175537"/>
    <lineage>
        <taxon>Bacteria</taxon>
        <taxon>Pseudomonadati</taxon>
        <taxon>Campylobacterota</taxon>
        <taxon>Epsilonproteobacteria</taxon>
        <taxon>Campylobacterales</taxon>
        <taxon>Helicobacteraceae</taxon>
        <taxon>Helicobacter</taxon>
        <taxon>environmental samples</taxon>
    </lineage>
</organism>
<dbReference type="InterPro" id="IPR003593">
    <property type="entry name" value="AAA+_ATPase"/>
</dbReference>
<dbReference type="Pfam" id="PF00005">
    <property type="entry name" value="ABC_tran"/>
    <property type="match status" value="1"/>
</dbReference>
<dbReference type="InterPro" id="IPR050086">
    <property type="entry name" value="MetN_ABC_transporter-like"/>
</dbReference>
<dbReference type="PANTHER" id="PTHR43166:SF35">
    <property type="entry name" value="L-CYSTINE IMPORT ATP-BINDING PROTEIN TCYN"/>
    <property type="match status" value="1"/>
</dbReference>
<name>A0A650ELV4_9HELI</name>
<comment type="subcellular location">
    <subcellularLocation>
        <location evidence="1">Cell membrane</location>
        <topology evidence="1">Peripheral membrane protein</topology>
    </subcellularLocation>
</comment>
<dbReference type="Gene3D" id="3.40.50.300">
    <property type="entry name" value="P-loop containing nucleotide triphosphate hydrolases"/>
    <property type="match status" value="1"/>
</dbReference>
<keyword evidence="6 9" id="KW-0067">ATP-binding</keyword>
<dbReference type="PANTHER" id="PTHR43166">
    <property type="entry name" value="AMINO ACID IMPORT ATP-BINDING PROTEIN"/>
    <property type="match status" value="1"/>
</dbReference>
<evidence type="ECO:0000256" key="1">
    <source>
        <dbReference type="ARBA" id="ARBA00004202"/>
    </source>
</evidence>
<gene>
    <name evidence="9" type="ORF">Helico5904_0940</name>
</gene>
<dbReference type="GO" id="GO:0005886">
    <property type="term" value="C:plasma membrane"/>
    <property type="evidence" value="ECO:0007669"/>
    <property type="project" value="UniProtKB-SubCell"/>
</dbReference>
<dbReference type="GO" id="GO:0005524">
    <property type="term" value="F:ATP binding"/>
    <property type="evidence" value="ECO:0007669"/>
    <property type="project" value="UniProtKB-KW"/>
</dbReference>
<evidence type="ECO:0000256" key="5">
    <source>
        <dbReference type="ARBA" id="ARBA00022741"/>
    </source>
</evidence>
<dbReference type="PROSITE" id="PS50893">
    <property type="entry name" value="ABC_TRANSPORTER_2"/>
    <property type="match status" value="1"/>
</dbReference>
<evidence type="ECO:0000313" key="9">
    <source>
        <dbReference type="EMBL" id="QGT50422.1"/>
    </source>
</evidence>
<dbReference type="SUPFAM" id="SSF52540">
    <property type="entry name" value="P-loop containing nucleoside triphosphate hydrolases"/>
    <property type="match status" value="1"/>
</dbReference>
<dbReference type="PIRSF" id="PIRSF039085">
    <property type="entry name" value="ABC_ATPase_HisP"/>
    <property type="match status" value="1"/>
</dbReference>
<dbReference type="InterPro" id="IPR017871">
    <property type="entry name" value="ABC_transporter-like_CS"/>
</dbReference>
<feature type="domain" description="ABC transporter" evidence="8">
    <location>
        <begin position="2"/>
        <end position="237"/>
    </location>
</feature>
<dbReference type="GO" id="GO:0015424">
    <property type="term" value="F:ABC-type amino acid transporter activity"/>
    <property type="evidence" value="ECO:0007669"/>
    <property type="project" value="InterPro"/>
</dbReference>
<dbReference type="SMART" id="SM00382">
    <property type="entry name" value="AAA"/>
    <property type="match status" value="1"/>
</dbReference>
<dbReference type="InterPro" id="IPR003439">
    <property type="entry name" value="ABC_transporter-like_ATP-bd"/>
</dbReference>
<accession>A0A650ELV4</accession>
<keyword evidence="7" id="KW-0472">Membrane</keyword>
<dbReference type="InterPro" id="IPR027417">
    <property type="entry name" value="P-loop_NTPase"/>
</dbReference>
<dbReference type="GO" id="GO:0016887">
    <property type="term" value="F:ATP hydrolysis activity"/>
    <property type="evidence" value="ECO:0007669"/>
    <property type="project" value="InterPro"/>
</dbReference>
<reference evidence="9" key="1">
    <citation type="journal article" date="2020" name="J. ISSAAS">
        <title>Lactobacilli and other gastrointestinal microbiota of Peromyscus leucopus, reservoir host for agents of Lyme disease and other zoonoses in North America.</title>
        <authorList>
            <person name="Milovic A."/>
            <person name="Bassam K."/>
            <person name="Shao H."/>
            <person name="Chatzistamou I."/>
            <person name="Tufts D.M."/>
            <person name="Diuk-Wasser M."/>
            <person name="Barbour A.G."/>
        </authorList>
    </citation>
    <scope>NUCLEOTIDE SEQUENCE</scope>
    <source>
        <strain evidence="9">LL4</strain>
    </source>
</reference>
<sequence length="243" mass="27495">MVELKNVNKTFAQHHILKNIHLHIKEGEIIAIIGPSGAGKSTLLRCINLLERPQSGSIRIDNVSLDYASFSQKAMLDLRRKSTMVFQHYNLFVNKNVLQNITEALIVVKKIPKKQAEEIAFNVLEKVGLRDKASSYPYQLSGGQQQRVGIARALAIDSTLILFDEPTSALDPELVGEVLETIKKIHNKTMIIVTHELSFARSIAQRIVFMTQGEILEENPPEIFFTQPIHQRTKDFLQSLHAY</sequence>
<evidence type="ECO:0000256" key="3">
    <source>
        <dbReference type="ARBA" id="ARBA00022448"/>
    </source>
</evidence>
<evidence type="ECO:0000256" key="4">
    <source>
        <dbReference type="ARBA" id="ARBA00022475"/>
    </source>
</evidence>
<keyword evidence="3" id="KW-0813">Transport</keyword>
<dbReference type="EMBL" id="MN577569">
    <property type="protein sequence ID" value="QGT50422.1"/>
    <property type="molecule type" value="Genomic_DNA"/>
</dbReference>